<dbReference type="InterPro" id="IPR001223">
    <property type="entry name" value="Glyco_hydro18_cat"/>
</dbReference>
<dbReference type="PANTHER" id="PTHR45708:SF49">
    <property type="entry name" value="ENDOCHITINASE"/>
    <property type="match status" value="1"/>
</dbReference>
<dbReference type="PANTHER" id="PTHR45708">
    <property type="entry name" value="ENDOCHITINASE"/>
    <property type="match status" value="1"/>
</dbReference>
<dbReference type="Gene3D" id="3.20.20.80">
    <property type="entry name" value="Glycosidases"/>
    <property type="match status" value="1"/>
</dbReference>
<proteinExistence type="predicted"/>
<evidence type="ECO:0000313" key="5">
    <source>
        <dbReference type="RefSeq" id="XP_015865772.1"/>
    </source>
</evidence>
<dbReference type="GO" id="GO:0005975">
    <property type="term" value="P:carbohydrate metabolic process"/>
    <property type="evidence" value="ECO:0007669"/>
    <property type="project" value="InterPro"/>
</dbReference>
<organism evidence="4 5">
    <name type="scientific">Ziziphus jujuba</name>
    <name type="common">Chinese jujube</name>
    <name type="synonym">Ziziphus sativa</name>
    <dbReference type="NCBI Taxonomy" id="326968"/>
    <lineage>
        <taxon>Eukaryota</taxon>
        <taxon>Viridiplantae</taxon>
        <taxon>Streptophyta</taxon>
        <taxon>Embryophyta</taxon>
        <taxon>Tracheophyta</taxon>
        <taxon>Spermatophyta</taxon>
        <taxon>Magnoliopsida</taxon>
        <taxon>eudicotyledons</taxon>
        <taxon>Gunneridae</taxon>
        <taxon>Pentapetalae</taxon>
        <taxon>rosids</taxon>
        <taxon>fabids</taxon>
        <taxon>Rosales</taxon>
        <taxon>Rhamnaceae</taxon>
        <taxon>Paliureae</taxon>
        <taxon>Ziziphus</taxon>
    </lineage>
</organism>
<dbReference type="RefSeq" id="XP_015865772.1">
    <property type="nucleotide sequence ID" value="XM_016010286.1"/>
</dbReference>
<dbReference type="InParanoid" id="A0A6P3YQA7"/>
<dbReference type="InterPro" id="IPR050542">
    <property type="entry name" value="Glycosyl_Hydrlase18_Chitinase"/>
</dbReference>
<gene>
    <name evidence="5" type="primary">LOC107403405</name>
</gene>
<dbReference type="KEGG" id="zju:107403405"/>
<keyword evidence="2" id="KW-0326">Glycosidase</keyword>
<dbReference type="GO" id="GO:0004568">
    <property type="term" value="F:chitinase activity"/>
    <property type="evidence" value="ECO:0007669"/>
    <property type="project" value="TreeGrafter"/>
</dbReference>
<dbReference type="Proteomes" id="UP001652623">
    <property type="component" value="Chromosome 8"/>
</dbReference>
<evidence type="ECO:0000256" key="2">
    <source>
        <dbReference type="ARBA" id="ARBA00023295"/>
    </source>
</evidence>
<feature type="domain" description="GH18" evidence="3">
    <location>
        <begin position="15"/>
        <end position="157"/>
    </location>
</feature>
<protein>
    <submittedName>
        <fullName evidence="5">Acidic endochitinase-like</fullName>
    </submittedName>
</protein>
<evidence type="ECO:0000256" key="1">
    <source>
        <dbReference type="ARBA" id="ARBA00022801"/>
    </source>
</evidence>
<accession>A0A6P3YQA7</accession>
<dbReference type="GeneID" id="107403405"/>
<sequence>MDIVKNNNLDADDGGLIAVYWAQNGNEGSLAKASNIDLYAYINIAFLIQFGHGRDLALNLAGHCDPAWNTCTKFGQEIKTCQSKGIKALISIGGAVGSYSLSFANDGKNVANIIWNSYLRGTDSSATCPFGDDAVLDSVDFDIVNGSTVSIVDRHRW</sequence>
<evidence type="ECO:0000259" key="3">
    <source>
        <dbReference type="PROSITE" id="PS51910"/>
    </source>
</evidence>
<dbReference type="GO" id="GO:0005576">
    <property type="term" value="C:extracellular region"/>
    <property type="evidence" value="ECO:0007669"/>
    <property type="project" value="TreeGrafter"/>
</dbReference>
<dbReference type="SUPFAM" id="SSF51445">
    <property type="entry name" value="(Trans)glycosidases"/>
    <property type="match status" value="1"/>
</dbReference>
<dbReference type="AlphaFoldDB" id="A0A6P3YQA7"/>
<reference evidence="5" key="1">
    <citation type="submission" date="2025-08" db="UniProtKB">
        <authorList>
            <consortium name="RefSeq"/>
        </authorList>
    </citation>
    <scope>IDENTIFICATION</scope>
    <source>
        <tissue evidence="5">Seedling</tissue>
    </source>
</reference>
<dbReference type="InterPro" id="IPR017853">
    <property type="entry name" value="GH"/>
</dbReference>
<keyword evidence="4" id="KW-1185">Reference proteome</keyword>
<keyword evidence="1" id="KW-0378">Hydrolase</keyword>
<evidence type="ECO:0000313" key="4">
    <source>
        <dbReference type="Proteomes" id="UP001652623"/>
    </source>
</evidence>
<dbReference type="PROSITE" id="PS51910">
    <property type="entry name" value="GH18_2"/>
    <property type="match status" value="1"/>
</dbReference>
<name>A0A6P3YQA7_ZIZJJ</name>